<keyword evidence="1" id="KW-0378">Hydrolase</keyword>
<keyword evidence="1" id="KW-0460">Magnesium</keyword>
<comment type="function">
    <text evidence="1">Lipid phosphatase which dephosphorylates phosphatidylglycerophosphate (PGP) to phosphatidylglycerol (PG).</text>
</comment>
<comment type="pathway">
    <text evidence="1">Phospholipid metabolism; phosphatidylglycerol biosynthesis; phosphatidylglycerol from CDP-diacylglycerol: step 2/2.</text>
</comment>
<comment type="subcellular location">
    <subcellularLocation>
        <location evidence="1">Cell inner membrane</location>
        <topology evidence="1">Multi-pass membrane protein</topology>
    </subcellularLocation>
</comment>
<evidence type="ECO:0000313" key="4">
    <source>
        <dbReference type="EMBL" id="MFC4351410.1"/>
    </source>
</evidence>
<keyword evidence="1 2" id="KW-0472">Membrane</keyword>
<dbReference type="CDD" id="cd06971">
    <property type="entry name" value="PgpA"/>
    <property type="match status" value="1"/>
</dbReference>
<evidence type="ECO:0000256" key="2">
    <source>
        <dbReference type="SAM" id="Phobius"/>
    </source>
</evidence>
<dbReference type="EC" id="3.1.3.27" evidence="1"/>
<dbReference type="InterPro" id="IPR007686">
    <property type="entry name" value="YutG/PgpA"/>
</dbReference>
<reference evidence="5" key="1">
    <citation type="journal article" date="2019" name="Int. J. Syst. Evol. Microbiol.">
        <title>The Global Catalogue of Microorganisms (GCM) 10K type strain sequencing project: providing services to taxonomists for standard genome sequencing and annotation.</title>
        <authorList>
            <consortium name="The Broad Institute Genomics Platform"/>
            <consortium name="The Broad Institute Genome Sequencing Center for Infectious Disease"/>
            <person name="Wu L."/>
            <person name="Ma J."/>
        </authorList>
    </citation>
    <scope>NUCLEOTIDE SEQUENCE [LARGE SCALE GENOMIC DNA]</scope>
    <source>
        <strain evidence="5">CECT 8472</strain>
    </source>
</reference>
<sequence length="162" mass="17484">MKDVTPSQNSSKARLAHWLALWFGSGLIRPAPGTWGSLAALPPAAALAWLFGWPGLLVGIAVLFPVGLWAIGSYMQAAGEHDPKEVVIDEVAGQWLALLPVATLWELYPAAFLLFRFFDIVKPWPASWADRRLAGPLGVMMDDLFAGGYSLIICLGITLLLG</sequence>
<dbReference type="PANTHER" id="PTHR36305">
    <property type="entry name" value="PHOSPHATIDYLGLYCEROPHOSPHATASE A"/>
    <property type="match status" value="1"/>
</dbReference>
<comment type="catalytic activity">
    <reaction evidence="1">
        <text>a 1,2-diacyl-sn-glycero-3-phospho-(1'-sn-glycero-3'-phosphate) + H2O = a 1,2-diacyl-sn-glycero-3-phospho-(1'-sn-glycerol) + phosphate</text>
        <dbReference type="Rhea" id="RHEA:33751"/>
        <dbReference type="ChEBI" id="CHEBI:15377"/>
        <dbReference type="ChEBI" id="CHEBI:43474"/>
        <dbReference type="ChEBI" id="CHEBI:60110"/>
        <dbReference type="ChEBI" id="CHEBI:64716"/>
        <dbReference type="EC" id="3.1.3.27"/>
    </reaction>
</comment>
<comment type="caution">
    <text evidence="4">The sequence shown here is derived from an EMBL/GenBank/DDBJ whole genome shotgun (WGS) entry which is preliminary data.</text>
</comment>
<keyword evidence="1" id="KW-0442">Lipid degradation</keyword>
<dbReference type="PIRSF" id="PIRSF006162">
    <property type="entry name" value="PgpA"/>
    <property type="match status" value="1"/>
</dbReference>
<feature type="transmembrane region" description="Helical" evidence="2">
    <location>
        <begin position="95"/>
        <end position="118"/>
    </location>
</feature>
<dbReference type="InterPro" id="IPR036681">
    <property type="entry name" value="PgpA-like_sf"/>
</dbReference>
<keyword evidence="1" id="KW-0997">Cell inner membrane</keyword>
<dbReference type="RefSeq" id="WP_382421741.1">
    <property type="nucleotide sequence ID" value="NZ_JBHSCW010000003.1"/>
</dbReference>
<feature type="transmembrane region" description="Helical" evidence="2">
    <location>
        <begin position="46"/>
        <end position="74"/>
    </location>
</feature>
<keyword evidence="2" id="KW-1133">Transmembrane helix</keyword>
<dbReference type="InterPro" id="IPR026037">
    <property type="entry name" value="PgpA"/>
</dbReference>
<feature type="domain" description="YutG/PgpA" evidence="3">
    <location>
        <begin position="18"/>
        <end position="156"/>
    </location>
</feature>
<gene>
    <name evidence="4" type="ORF">ACFOW6_07635</name>
</gene>
<keyword evidence="1" id="KW-1003">Cell membrane</keyword>
<accession>A0ABV8UJN3</accession>
<evidence type="ECO:0000313" key="5">
    <source>
        <dbReference type="Proteomes" id="UP001595799"/>
    </source>
</evidence>
<comment type="cofactor">
    <cofactor evidence="1">
        <name>Mg(2+)</name>
        <dbReference type="ChEBI" id="CHEBI:18420"/>
    </cofactor>
</comment>
<name>A0ABV8UJN3_9PROT</name>
<keyword evidence="1" id="KW-0479">Metal-binding</keyword>
<evidence type="ECO:0000259" key="3">
    <source>
        <dbReference type="Pfam" id="PF04608"/>
    </source>
</evidence>
<organism evidence="4 5">
    <name type="scientific">Fodinicurvata halophila</name>
    <dbReference type="NCBI Taxonomy" id="1419723"/>
    <lineage>
        <taxon>Bacteria</taxon>
        <taxon>Pseudomonadati</taxon>
        <taxon>Pseudomonadota</taxon>
        <taxon>Alphaproteobacteria</taxon>
        <taxon>Rhodospirillales</taxon>
        <taxon>Rhodovibrionaceae</taxon>
        <taxon>Fodinicurvata</taxon>
    </lineage>
</organism>
<dbReference type="Proteomes" id="UP001595799">
    <property type="component" value="Unassembled WGS sequence"/>
</dbReference>
<dbReference type="PANTHER" id="PTHR36305:SF1">
    <property type="entry name" value="PHOSPHATIDYLGLYCEROPHOSPHATASE A"/>
    <property type="match status" value="1"/>
</dbReference>
<dbReference type="Pfam" id="PF04608">
    <property type="entry name" value="PgpA"/>
    <property type="match status" value="1"/>
</dbReference>
<keyword evidence="1" id="KW-0595">Phospholipid degradation</keyword>
<dbReference type="SUPFAM" id="SSF101307">
    <property type="entry name" value="YutG-like"/>
    <property type="match status" value="1"/>
</dbReference>
<keyword evidence="5" id="KW-1185">Reference proteome</keyword>
<keyword evidence="1" id="KW-1208">Phospholipid metabolism</keyword>
<dbReference type="EMBL" id="JBHSCW010000003">
    <property type="protein sequence ID" value="MFC4351410.1"/>
    <property type="molecule type" value="Genomic_DNA"/>
</dbReference>
<keyword evidence="1 2" id="KW-0812">Transmembrane</keyword>
<evidence type="ECO:0000256" key="1">
    <source>
        <dbReference type="PIRNR" id="PIRNR006162"/>
    </source>
</evidence>
<keyword evidence="1" id="KW-0443">Lipid metabolism</keyword>
<feature type="transmembrane region" description="Helical" evidence="2">
    <location>
        <begin position="144"/>
        <end position="161"/>
    </location>
</feature>
<protein>
    <recommendedName>
        <fullName evidence="1">Phosphatidylglycerophosphatase A</fullName>
        <ecNumber evidence="1">3.1.3.27</ecNumber>
    </recommendedName>
    <alternativeName>
        <fullName evidence="1">Phosphatidylglycerolphosphate phosphatase A</fullName>
    </alternativeName>
</protein>
<proteinExistence type="predicted"/>